<dbReference type="HOGENOM" id="CLU_1558746_0_0_1"/>
<dbReference type="GeneTree" id="ENSGT00950000183203"/>
<dbReference type="InterPro" id="IPR040325">
    <property type="entry name" value="RIMBP1/2/3"/>
</dbReference>
<dbReference type="EMBL" id="EAAA01002232">
    <property type="status" value="NOT_ANNOTATED_CDS"/>
    <property type="molecule type" value="Genomic_DNA"/>
</dbReference>
<dbReference type="SMART" id="SM00326">
    <property type="entry name" value="SH3"/>
    <property type="match status" value="1"/>
</dbReference>
<name>H2XSE4_CIOIN</name>
<dbReference type="PANTHER" id="PTHR14234">
    <property type="entry name" value="RIM BINDING PROTEIN-RELATED"/>
    <property type="match status" value="1"/>
</dbReference>
<dbReference type="CDD" id="cd12014">
    <property type="entry name" value="SH3_RIM-BP_1"/>
    <property type="match status" value="1"/>
</dbReference>
<dbReference type="PROSITE" id="PS50002">
    <property type="entry name" value="SH3"/>
    <property type="match status" value="1"/>
</dbReference>
<keyword evidence="1 2" id="KW-0728">SH3 domain</keyword>
<reference evidence="4" key="3">
    <citation type="submission" date="2025-08" db="UniProtKB">
        <authorList>
            <consortium name="Ensembl"/>
        </authorList>
    </citation>
    <scope>IDENTIFICATION</scope>
</reference>
<evidence type="ECO:0000313" key="5">
    <source>
        <dbReference type="Proteomes" id="UP000008144"/>
    </source>
</evidence>
<evidence type="ECO:0000256" key="2">
    <source>
        <dbReference type="PROSITE-ProRule" id="PRU00192"/>
    </source>
</evidence>
<feature type="domain" description="SH3" evidence="3">
    <location>
        <begin position="5"/>
        <end position="72"/>
    </location>
</feature>
<dbReference type="InParanoid" id="H2XSE4"/>
<evidence type="ECO:0000259" key="3">
    <source>
        <dbReference type="PROSITE" id="PS50002"/>
    </source>
</evidence>
<dbReference type="STRING" id="7719.ENSCINP00000032578"/>
<dbReference type="Pfam" id="PF14604">
    <property type="entry name" value="SH3_9"/>
    <property type="match status" value="1"/>
</dbReference>
<reference evidence="5" key="1">
    <citation type="journal article" date="2002" name="Science">
        <title>The draft genome of Ciona intestinalis: insights into chordate and vertebrate origins.</title>
        <authorList>
            <person name="Dehal P."/>
            <person name="Satou Y."/>
            <person name="Campbell R.K."/>
            <person name="Chapman J."/>
            <person name="Degnan B."/>
            <person name="De Tomaso A."/>
            <person name="Davidson B."/>
            <person name="Di Gregorio A."/>
            <person name="Gelpke M."/>
            <person name="Goodstein D.M."/>
            <person name="Harafuji N."/>
            <person name="Hastings K.E."/>
            <person name="Ho I."/>
            <person name="Hotta K."/>
            <person name="Huang W."/>
            <person name="Kawashima T."/>
            <person name="Lemaire P."/>
            <person name="Martinez D."/>
            <person name="Meinertzhagen I.A."/>
            <person name="Necula S."/>
            <person name="Nonaka M."/>
            <person name="Putnam N."/>
            <person name="Rash S."/>
            <person name="Saiga H."/>
            <person name="Satake M."/>
            <person name="Terry A."/>
            <person name="Yamada L."/>
            <person name="Wang H.G."/>
            <person name="Awazu S."/>
            <person name="Azumi K."/>
            <person name="Boore J."/>
            <person name="Branno M."/>
            <person name="Chin-Bow S."/>
            <person name="DeSantis R."/>
            <person name="Doyle S."/>
            <person name="Francino P."/>
            <person name="Keys D.N."/>
            <person name="Haga S."/>
            <person name="Hayashi H."/>
            <person name="Hino K."/>
            <person name="Imai K.S."/>
            <person name="Inaba K."/>
            <person name="Kano S."/>
            <person name="Kobayashi K."/>
            <person name="Kobayashi M."/>
            <person name="Lee B.I."/>
            <person name="Makabe K.W."/>
            <person name="Manohar C."/>
            <person name="Matassi G."/>
            <person name="Medina M."/>
            <person name="Mochizuki Y."/>
            <person name="Mount S."/>
            <person name="Morishita T."/>
            <person name="Miura S."/>
            <person name="Nakayama A."/>
            <person name="Nishizaka S."/>
            <person name="Nomoto H."/>
            <person name="Ohta F."/>
            <person name="Oishi K."/>
            <person name="Rigoutsos I."/>
            <person name="Sano M."/>
            <person name="Sasaki A."/>
            <person name="Sasakura Y."/>
            <person name="Shoguchi E."/>
            <person name="Shin-i T."/>
            <person name="Spagnuolo A."/>
            <person name="Stainier D."/>
            <person name="Suzuki M.M."/>
            <person name="Tassy O."/>
            <person name="Takatori N."/>
            <person name="Tokuoka M."/>
            <person name="Yagi K."/>
            <person name="Yoshizaki F."/>
            <person name="Wada S."/>
            <person name="Zhang C."/>
            <person name="Hyatt P.D."/>
            <person name="Larimer F."/>
            <person name="Detter C."/>
            <person name="Doggett N."/>
            <person name="Glavina T."/>
            <person name="Hawkins T."/>
            <person name="Richardson P."/>
            <person name="Lucas S."/>
            <person name="Kohara Y."/>
            <person name="Levine M."/>
            <person name="Satoh N."/>
            <person name="Rokhsar D.S."/>
        </authorList>
    </citation>
    <scope>NUCLEOTIDE SEQUENCE [LARGE SCALE GENOMIC DNA]</scope>
</reference>
<dbReference type="PANTHER" id="PTHR14234:SF19">
    <property type="entry name" value="RIM-BINDING PROTEIN, ISOFORM F"/>
    <property type="match status" value="1"/>
</dbReference>
<dbReference type="Proteomes" id="UP000008144">
    <property type="component" value="Chromosome 5"/>
</dbReference>
<dbReference type="FunFam" id="2.30.30.40:FF:000006">
    <property type="entry name" value="RIMS-binding protein 2 isoform X1"/>
    <property type="match status" value="1"/>
</dbReference>
<dbReference type="Gene3D" id="2.30.30.40">
    <property type="entry name" value="SH3 Domains"/>
    <property type="match status" value="1"/>
</dbReference>
<dbReference type="InterPro" id="IPR001452">
    <property type="entry name" value="SH3_domain"/>
</dbReference>
<accession>H2XSE4</accession>
<proteinExistence type="predicted"/>
<organism evidence="4 5">
    <name type="scientific">Ciona intestinalis</name>
    <name type="common">Transparent sea squirt</name>
    <name type="synonym">Ascidia intestinalis</name>
    <dbReference type="NCBI Taxonomy" id="7719"/>
    <lineage>
        <taxon>Eukaryota</taxon>
        <taxon>Metazoa</taxon>
        <taxon>Chordata</taxon>
        <taxon>Tunicata</taxon>
        <taxon>Ascidiacea</taxon>
        <taxon>Phlebobranchia</taxon>
        <taxon>Cionidae</taxon>
        <taxon>Ciona</taxon>
    </lineage>
</organism>
<keyword evidence="5" id="KW-1185">Reference proteome</keyword>
<protein>
    <recommendedName>
        <fullName evidence="3">SH3 domain-containing protein</fullName>
    </recommendedName>
</protein>
<sequence length="172" mass="19121">MIASGSLKVFIAKYTYNPQEGPNEHPEAELPLVAGDYVYVCGEIDEDGFFEGELMSGQRGLVPSNFLEPVPDDRLLPHCDARMLSSGHSNDKHRSVESELSHSYCSSVTTNSCDLESSDVTDCHSINSSVLPYPRKLRVDKKLSHSLIIGWVVPKLDNDEIVEDYHILVDGR</sequence>
<dbReference type="Ensembl" id="ENSCINT00000036625.1">
    <property type="protein sequence ID" value="ENSCINP00000032578.1"/>
    <property type="gene ID" value="ENSCING00000023245.1"/>
</dbReference>
<evidence type="ECO:0000313" key="4">
    <source>
        <dbReference type="Ensembl" id="ENSCINP00000032578.1"/>
    </source>
</evidence>
<reference evidence="4" key="4">
    <citation type="submission" date="2025-09" db="UniProtKB">
        <authorList>
            <consortium name="Ensembl"/>
        </authorList>
    </citation>
    <scope>IDENTIFICATION</scope>
</reference>
<dbReference type="AlphaFoldDB" id="H2XSE4"/>
<reference evidence="4" key="2">
    <citation type="journal article" date="2008" name="Genome Biol.">
        <title>Improved genome assembly and evidence-based global gene model set for the chordate Ciona intestinalis: new insight into intron and operon populations.</title>
        <authorList>
            <person name="Satou Y."/>
            <person name="Mineta K."/>
            <person name="Ogasawara M."/>
            <person name="Sasakura Y."/>
            <person name="Shoguchi E."/>
            <person name="Ueno K."/>
            <person name="Yamada L."/>
            <person name="Matsumoto J."/>
            <person name="Wasserscheid J."/>
            <person name="Dewar K."/>
            <person name="Wiley G.B."/>
            <person name="Macmil S.L."/>
            <person name="Roe B.A."/>
            <person name="Zeller R.W."/>
            <person name="Hastings K.E."/>
            <person name="Lemaire P."/>
            <person name="Lindquist E."/>
            <person name="Endo T."/>
            <person name="Hotta K."/>
            <person name="Inaba K."/>
        </authorList>
    </citation>
    <scope>NUCLEOTIDE SEQUENCE [LARGE SCALE GENOMIC DNA]</scope>
    <source>
        <strain evidence="4">wild type</strain>
    </source>
</reference>
<evidence type="ECO:0000256" key="1">
    <source>
        <dbReference type="ARBA" id="ARBA00022443"/>
    </source>
</evidence>
<dbReference type="SUPFAM" id="SSF50044">
    <property type="entry name" value="SH3-domain"/>
    <property type="match status" value="1"/>
</dbReference>
<dbReference type="InterPro" id="IPR036028">
    <property type="entry name" value="SH3-like_dom_sf"/>
</dbReference>